<dbReference type="RefSeq" id="WP_010838958.1">
    <property type="nucleotide sequence ID" value="NZ_QRCM01000001.1"/>
</dbReference>
<gene>
    <name evidence="1" type="ORF">DW322_07970</name>
</gene>
<accession>A0A6P2CGS9</accession>
<protein>
    <recommendedName>
        <fullName evidence="3">Peptide synthetase</fullName>
    </recommendedName>
</protein>
<evidence type="ECO:0008006" key="3">
    <source>
        <dbReference type="Google" id="ProtNLM"/>
    </source>
</evidence>
<organism evidence="1 2">
    <name type="scientific">Rhodococcus rhodnii</name>
    <dbReference type="NCBI Taxonomy" id="38312"/>
    <lineage>
        <taxon>Bacteria</taxon>
        <taxon>Bacillati</taxon>
        <taxon>Actinomycetota</taxon>
        <taxon>Actinomycetes</taxon>
        <taxon>Mycobacteriales</taxon>
        <taxon>Nocardiaceae</taxon>
        <taxon>Rhodococcus</taxon>
    </lineage>
</organism>
<comment type="caution">
    <text evidence="1">The sequence shown here is derived from an EMBL/GenBank/DDBJ whole genome shotgun (WGS) entry which is preliminary data.</text>
</comment>
<name>A0A6P2CGS9_9NOCA</name>
<reference evidence="1 2" key="1">
    <citation type="submission" date="2018-07" db="EMBL/GenBank/DDBJ databases">
        <title>Genome sequence of Rhodococcus rhodnii ATCC 35071 from Rhodnius prolixus.</title>
        <authorList>
            <person name="Patel V."/>
            <person name="Vogel K.J."/>
        </authorList>
    </citation>
    <scope>NUCLEOTIDE SEQUENCE [LARGE SCALE GENOMIC DNA]</scope>
    <source>
        <strain evidence="1 2">ATCC 35071</strain>
    </source>
</reference>
<evidence type="ECO:0000313" key="1">
    <source>
        <dbReference type="EMBL" id="TXG90168.1"/>
    </source>
</evidence>
<dbReference type="SUPFAM" id="SSF52777">
    <property type="entry name" value="CoA-dependent acyltransferases"/>
    <property type="match status" value="1"/>
</dbReference>
<dbReference type="Gene3D" id="3.30.559.30">
    <property type="entry name" value="Nonribosomal peptide synthetase, condensation domain"/>
    <property type="match status" value="1"/>
</dbReference>
<dbReference type="AlphaFoldDB" id="A0A6P2CGS9"/>
<sequence length="418" mass="44207">MGTEVPDSAARLGVVDEMFLRGHRGVTSSVVMQGLWRTDERVPSEVLAAVHERMARGRLGRRVVATRIPGARARFVRDTRAHPIRWFEVDRAHLTSWADQRAADDVDPERGPAWRMTVGLLDDGGTVVSIVCSHVVTDAQGLVAALAAAVRGDVPVPRAAGGVSDARDALRTWATVARGGARTARAAVTDRGTRRALRDAARSEHDVERYTTPTPARVLADLDAAAWDAVAAADGGTPNTLFVAVVADLARTGSESVTLSVPVGGGTGDRGNTLAMAQLSVAPGRPLHLLRDDLRRAYGAPPEGAPAGLPAEILHVLPDGLAARATRDAGERVALCSNIGTMPGELARVGGADARTIGCRAVHPHGVRETQRRTSAFLTRTGDRYTLAVESAVDDDHGALARRVVETLAARDLDADVW</sequence>
<dbReference type="Proteomes" id="UP000471120">
    <property type="component" value="Unassembled WGS sequence"/>
</dbReference>
<dbReference type="InterPro" id="IPR023213">
    <property type="entry name" value="CAT-like_dom_sf"/>
</dbReference>
<evidence type="ECO:0000313" key="2">
    <source>
        <dbReference type="Proteomes" id="UP000471120"/>
    </source>
</evidence>
<proteinExistence type="predicted"/>
<dbReference type="EMBL" id="QRCM01000001">
    <property type="protein sequence ID" value="TXG90168.1"/>
    <property type="molecule type" value="Genomic_DNA"/>
</dbReference>
<dbReference type="Gene3D" id="3.30.559.10">
    <property type="entry name" value="Chloramphenicol acetyltransferase-like domain"/>
    <property type="match status" value="1"/>
</dbReference>